<keyword evidence="3" id="KW-1185">Reference proteome</keyword>
<sequence>MQFSWSVCITYLEFLSCSLMARCKLVGSPCDERFDCSFPPSSEKGCPEFLPRVAFHGEFNSFSVCCGVSAEGFQDAGRWRNADVCFVSTRLFTVCTWQSALIIFHIFL</sequence>
<dbReference type="EMBL" id="BGPR01001070">
    <property type="protein sequence ID" value="GBM44618.1"/>
    <property type="molecule type" value="Genomic_DNA"/>
</dbReference>
<accession>A0A4Y2FW49</accession>
<name>A0A4Y2FW49_ARAVE</name>
<evidence type="ECO:0008006" key="4">
    <source>
        <dbReference type="Google" id="ProtNLM"/>
    </source>
</evidence>
<dbReference type="Proteomes" id="UP000499080">
    <property type="component" value="Unassembled WGS sequence"/>
</dbReference>
<keyword evidence="1" id="KW-0732">Signal</keyword>
<gene>
    <name evidence="2" type="ORF">AVEN_221855_1</name>
</gene>
<organism evidence="2 3">
    <name type="scientific">Araneus ventricosus</name>
    <name type="common">Orbweaver spider</name>
    <name type="synonym">Epeira ventricosa</name>
    <dbReference type="NCBI Taxonomy" id="182803"/>
    <lineage>
        <taxon>Eukaryota</taxon>
        <taxon>Metazoa</taxon>
        <taxon>Ecdysozoa</taxon>
        <taxon>Arthropoda</taxon>
        <taxon>Chelicerata</taxon>
        <taxon>Arachnida</taxon>
        <taxon>Araneae</taxon>
        <taxon>Araneomorphae</taxon>
        <taxon>Entelegynae</taxon>
        <taxon>Araneoidea</taxon>
        <taxon>Araneidae</taxon>
        <taxon>Araneus</taxon>
    </lineage>
</organism>
<feature type="chain" id="PRO_5021289249" description="Secreted protein" evidence="1">
    <location>
        <begin position="24"/>
        <end position="108"/>
    </location>
</feature>
<protein>
    <recommendedName>
        <fullName evidence="4">Secreted protein</fullName>
    </recommendedName>
</protein>
<evidence type="ECO:0000256" key="1">
    <source>
        <dbReference type="SAM" id="SignalP"/>
    </source>
</evidence>
<feature type="signal peptide" evidence="1">
    <location>
        <begin position="1"/>
        <end position="23"/>
    </location>
</feature>
<evidence type="ECO:0000313" key="3">
    <source>
        <dbReference type="Proteomes" id="UP000499080"/>
    </source>
</evidence>
<dbReference type="AlphaFoldDB" id="A0A4Y2FW49"/>
<reference evidence="2 3" key="1">
    <citation type="journal article" date="2019" name="Sci. Rep.">
        <title>Orb-weaving spider Araneus ventricosus genome elucidates the spidroin gene catalogue.</title>
        <authorList>
            <person name="Kono N."/>
            <person name="Nakamura H."/>
            <person name="Ohtoshi R."/>
            <person name="Moran D.A.P."/>
            <person name="Shinohara A."/>
            <person name="Yoshida Y."/>
            <person name="Fujiwara M."/>
            <person name="Mori M."/>
            <person name="Tomita M."/>
            <person name="Arakawa K."/>
        </authorList>
    </citation>
    <scope>NUCLEOTIDE SEQUENCE [LARGE SCALE GENOMIC DNA]</scope>
</reference>
<proteinExistence type="predicted"/>
<comment type="caution">
    <text evidence="2">The sequence shown here is derived from an EMBL/GenBank/DDBJ whole genome shotgun (WGS) entry which is preliminary data.</text>
</comment>
<evidence type="ECO:0000313" key="2">
    <source>
        <dbReference type="EMBL" id="GBM44618.1"/>
    </source>
</evidence>